<organism evidence="1 2">
    <name type="scientific">Rubus argutus</name>
    <name type="common">Southern blackberry</name>
    <dbReference type="NCBI Taxonomy" id="59490"/>
    <lineage>
        <taxon>Eukaryota</taxon>
        <taxon>Viridiplantae</taxon>
        <taxon>Streptophyta</taxon>
        <taxon>Embryophyta</taxon>
        <taxon>Tracheophyta</taxon>
        <taxon>Spermatophyta</taxon>
        <taxon>Magnoliopsida</taxon>
        <taxon>eudicotyledons</taxon>
        <taxon>Gunneridae</taxon>
        <taxon>Pentapetalae</taxon>
        <taxon>rosids</taxon>
        <taxon>fabids</taxon>
        <taxon>Rosales</taxon>
        <taxon>Rosaceae</taxon>
        <taxon>Rosoideae</taxon>
        <taxon>Rosoideae incertae sedis</taxon>
        <taxon>Rubus</taxon>
    </lineage>
</organism>
<name>A0AAW1VN08_RUBAR</name>
<evidence type="ECO:0000313" key="2">
    <source>
        <dbReference type="Proteomes" id="UP001457282"/>
    </source>
</evidence>
<evidence type="ECO:0000313" key="1">
    <source>
        <dbReference type="EMBL" id="KAK9906227.1"/>
    </source>
</evidence>
<dbReference type="Proteomes" id="UP001457282">
    <property type="component" value="Unassembled WGS sequence"/>
</dbReference>
<dbReference type="AlphaFoldDB" id="A0AAW1VN08"/>
<proteinExistence type="predicted"/>
<gene>
    <name evidence="1" type="ORF">M0R45_002700</name>
</gene>
<accession>A0AAW1VN08</accession>
<sequence length="90" mass="10986">MGYIYELMDTAKEKIAYNLHKNQRHYQSIWNKIDVRWTPQLHQPLHDVGYYLNPQFRYEEIFSNVFEVKKGLHDCMDHMISFDEHLKADI</sequence>
<keyword evidence="2" id="KW-1185">Reference proteome</keyword>
<reference evidence="1 2" key="1">
    <citation type="journal article" date="2023" name="G3 (Bethesda)">
        <title>A chromosome-length genome assembly and annotation of blackberry (Rubus argutus, cv. 'Hillquist').</title>
        <authorList>
            <person name="Bruna T."/>
            <person name="Aryal R."/>
            <person name="Dudchenko O."/>
            <person name="Sargent D.J."/>
            <person name="Mead D."/>
            <person name="Buti M."/>
            <person name="Cavallini A."/>
            <person name="Hytonen T."/>
            <person name="Andres J."/>
            <person name="Pham M."/>
            <person name="Weisz D."/>
            <person name="Mascagni F."/>
            <person name="Usai G."/>
            <person name="Natali L."/>
            <person name="Bassil N."/>
            <person name="Fernandez G.E."/>
            <person name="Lomsadze A."/>
            <person name="Armour M."/>
            <person name="Olukolu B."/>
            <person name="Poorten T."/>
            <person name="Britton C."/>
            <person name="Davik J."/>
            <person name="Ashrafi H."/>
            <person name="Aiden E.L."/>
            <person name="Borodovsky M."/>
            <person name="Worthington M."/>
        </authorList>
    </citation>
    <scope>NUCLEOTIDE SEQUENCE [LARGE SCALE GENOMIC DNA]</scope>
    <source>
        <strain evidence="1">PI 553951</strain>
    </source>
</reference>
<dbReference type="EMBL" id="JBEDUW010000076">
    <property type="protein sequence ID" value="KAK9906227.1"/>
    <property type="molecule type" value="Genomic_DNA"/>
</dbReference>
<protein>
    <submittedName>
        <fullName evidence="1">Uncharacterized protein</fullName>
    </submittedName>
</protein>
<comment type="caution">
    <text evidence="1">The sequence shown here is derived from an EMBL/GenBank/DDBJ whole genome shotgun (WGS) entry which is preliminary data.</text>
</comment>